<organism evidence="1 2">
    <name type="scientific">Caenorhabditis remanei</name>
    <name type="common">Caenorhabditis vulgaris</name>
    <dbReference type="NCBI Taxonomy" id="31234"/>
    <lineage>
        <taxon>Eukaryota</taxon>
        <taxon>Metazoa</taxon>
        <taxon>Ecdysozoa</taxon>
        <taxon>Nematoda</taxon>
        <taxon>Chromadorea</taxon>
        <taxon>Rhabditida</taxon>
        <taxon>Rhabditina</taxon>
        <taxon>Rhabditomorpha</taxon>
        <taxon>Rhabditoidea</taxon>
        <taxon>Rhabditidae</taxon>
        <taxon>Peloderinae</taxon>
        <taxon>Caenorhabditis</taxon>
    </lineage>
</organism>
<comment type="caution">
    <text evidence="1">The sequence shown here is derived from an EMBL/GenBank/DDBJ whole genome shotgun (WGS) entry which is preliminary data.</text>
</comment>
<dbReference type="Proteomes" id="UP000483820">
    <property type="component" value="Chromosome III"/>
</dbReference>
<sequence>MVEELGFYKKLTPAPIWKPPIIESPSTYFSGSPECLSVCPDVQKSRLLQSVYLTTPPIGAESEASLLADIPRFRLQNRLRRYAEKWAWLPNGYFQPHGRLGPVQSATPTPTPKMKIRRTIGPHCLDVEDLRRKRAIRQAMNPEVEPSLIVGGISPFDQKNVGESIKEFRKLVTEKFCKHIFATPGPSTNRRTMKLVFRPEIELDQDETEMEVKMEGGGGDGMHHNSTIVID</sequence>
<dbReference type="KEGG" id="crq:GCK72_008454"/>
<evidence type="ECO:0000313" key="1">
    <source>
        <dbReference type="EMBL" id="KAF1760208.1"/>
    </source>
</evidence>
<accession>A0A6A5GXM7</accession>
<dbReference type="CTD" id="78774650"/>
<evidence type="ECO:0000313" key="2">
    <source>
        <dbReference type="Proteomes" id="UP000483820"/>
    </source>
</evidence>
<proteinExistence type="predicted"/>
<dbReference type="GeneID" id="78774650"/>
<dbReference type="AlphaFoldDB" id="A0A6A5GXM7"/>
<gene>
    <name evidence="1" type="ORF">GCK72_008454</name>
</gene>
<dbReference type="RefSeq" id="XP_053586415.1">
    <property type="nucleotide sequence ID" value="XM_053726838.1"/>
</dbReference>
<name>A0A6A5GXM7_CAERE</name>
<dbReference type="EMBL" id="WUAV01000003">
    <property type="protein sequence ID" value="KAF1760208.1"/>
    <property type="molecule type" value="Genomic_DNA"/>
</dbReference>
<reference evidence="1 2" key="1">
    <citation type="submission" date="2019-12" db="EMBL/GenBank/DDBJ databases">
        <title>Chromosome-level assembly of the Caenorhabditis remanei genome.</title>
        <authorList>
            <person name="Teterina A.A."/>
            <person name="Willis J.H."/>
            <person name="Phillips P.C."/>
        </authorList>
    </citation>
    <scope>NUCLEOTIDE SEQUENCE [LARGE SCALE GENOMIC DNA]</scope>
    <source>
        <strain evidence="1 2">PX506</strain>
        <tissue evidence="1">Whole organism</tissue>
    </source>
</reference>
<protein>
    <submittedName>
        <fullName evidence="1">Uncharacterized protein</fullName>
    </submittedName>
</protein>